<evidence type="ECO:0000313" key="2">
    <source>
        <dbReference type="EMBL" id="RUR27869.1"/>
    </source>
</evidence>
<sequence>MSASQTSFIKTSTDVSTKQPTSHAPPGMTTGSVVTDLEALVKGLGVSYLVEPSAKFQPDQWRSDRCLLGIDVNTLTARQWQTRLPPVLKHLGMLGEGQQSFMHLLSAPDAEQKAAPHYLLIGLEGQTSKVYWEHSLAELRHHDPSTPLVLYSAWKWKAEHPALITDYVMAPDAQQANLLIQRELQKLPPVVEDLLEQLEIIAALKNTPWPPLTVDVIERAPSPSQAKESSTFDDRTQRCSINLHLHHFAPRLGDIAAPIFTLAREWLSAERDELRDWLAQYGDQMLSNVSLGVDQHAKPFMTFYYGGEVRTPSKR</sequence>
<dbReference type="EMBL" id="RZHG01000027">
    <property type="protein sequence ID" value="RUR27869.1"/>
    <property type="molecule type" value="Genomic_DNA"/>
</dbReference>
<feature type="region of interest" description="Disordered" evidence="1">
    <location>
        <begin position="1"/>
        <end position="30"/>
    </location>
</feature>
<dbReference type="Proteomes" id="UP000287336">
    <property type="component" value="Unassembled WGS sequence"/>
</dbReference>
<keyword evidence="3" id="KW-1185">Reference proteome</keyword>
<accession>A0A3S0XYV0</accession>
<protein>
    <recommendedName>
        <fullName evidence="4">DUF4123 domain-containing protein</fullName>
    </recommendedName>
</protein>
<evidence type="ECO:0000313" key="3">
    <source>
        <dbReference type="Proteomes" id="UP000287336"/>
    </source>
</evidence>
<comment type="caution">
    <text evidence="2">The sequence shown here is derived from an EMBL/GenBank/DDBJ whole genome shotgun (WGS) entry which is preliminary data.</text>
</comment>
<evidence type="ECO:0008006" key="4">
    <source>
        <dbReference type="Google" id="ProtNLM"/>
    </source>
</evidence>
<dbReference type="OrthoDB" id="6154393at2"/>
<dbReference type="RefSeq" id="WP_126948686.1">
    <property type="nucleotide sequence ID" value="NZ_RZHG01000027.1"/>
</dbReference>
<proteinExistence type="predicted"/>
<organism evidence="2 3">
    <name type="scientific">Vreelandella andesensis</name>
    <dbReference type="NCBI Taxonomy" id="447567"/>
    <lineage>
        <taxon>Bacteria</taxon>
        <taxon>Pseudomonadati</taxon>
        <taxon>Pseudomonadota</taxon>
        <taxon>Gammaproteobacteria</taxon>
        <taxon>Oceanospirillales</taxon>
        <taxon>Halomonadaceae</taxon>
        <taxon>Vreelandella</taxon>
    </lineage>
</organism>
<dbReference type="AlphaFoldDB" id="A0A3S0XYV0"/>
<reference evidence="2 3" key="1">
    <citation type="submission" date="2018-12" db="EMBL/GenBank/DDBJ databases">
        <title>three novel Halomonas strain isolated from plants.</title>
        <authorList>
            <person name="Sun C."/>
        </authorList>
    </citation>
    <scope>NUCLEOTIDE SEQUENCE [LARGE SCALE GENOMIC DNA]</scope>
    <source>
        <strain evidence="2 3">DSM 19434</strain>
    </source>
</reference>
<evidence type="ECO:0000256" key="1">
    <source>
        <dbReference type="SAM" id="MobiDB-lite"/>
    </source>
</evidence>
<feature type="compositionally biased region" description="Polar residues" evidence="1">
    <location>
        <begin position="1"/>
        <end position="22"/>
    </location>
</feature>
<gene>
    <name evidence="2" type="ORF">ELY33_14865</name>
</gene>
<name>A0A3S0XYV0_9GAMM</name>